<keyword evidence="6" id="KW-0274">FAD</keyword>
<evidence type="ECO:0000256" key="6">
    <source>
        <dbReference type="ARBA" id="ARBA00022827"/>
    </source>
</evidence>
<evidence type="ECO:0000256" key="19">
    <source>
        <dbReference type="ARBA" id="ARBA00076392"/>
    </source>
</evidence>
<keyword evidence="11" id="KW-0406">Ion transport</keyword>
<keyword evidence="10" id="KW-0520">NAD</keyword>
<evidence type="ECO:0000256" key="8">
    <source>
        <dbReference type="ARBA" id="ARBA00023002"/>
    </source>
</evidence>
<organism evidence="23 24">
    <name type="scientific">Kluyvera cryocrescens</name>
    <name type="common">Kluyvera citrophila</name>
    <dbReference type="NCBI Taxonomy" id="580"/>
    <lineage>
        <taxon>Bacteria</taxon>
        <taxon>Pseudomonadati</taxon>
        <taxon>Pseudomonadota</taxon>
        <taxon>Gammaproteobacteria</taxon>
        <taxon>Enterobacterales</taxon>
        <taxon>Enterobacteriaceae</taxon>
        <taxon>Kluyvera</taxon>
    </lineage>
</organism>
<evidence type="ECO:0000256" key="1">
    <source>
        <dbReference type="ARBA" id="ARBA00011245"/>
    </source>
</evidence>
<evidence type="ECO:0000256" key="10">
    <source>
        <dbReference type="ARBA" id="ARBA00023027"/>
    </source>
</evidence>
<keyword evidence="2" id="KW-0813">Transport</keyword>
<comment type="function">
    <text evidence="17">Catalyzes the reduction of soluble flavins by reduced pyridine nucleotides.</text>
</comment>
<evidence type="ECO:0000256" key="3">
    <source>
        <dbReference type="ARBA" id="ARBA00022496"/>
    </source>
</evidence>
<dbReference type="STRING" id="580.GCA_001266615_01570"/>
<accession>A0A2X3E4E4</accession>
<dbReference type="PRINTS" id="PR00410">
    <property type="entry name" value="PHEHYDRXLASE"/>
</dbReference>
<dbReference type="AlphaFoldDB" id="A0A2X3E4E4"/>
<gene>
    <name evidence="23" type="primary">fre</name>
    <name evidence="23" type="ORF">NCTC12993_04120</name>
</gene>
<evidence type="ECO:0000256" key="16">
    <source>
        <dbReference type="ARBA" id="ARBA00051236"/>
    </source>
</evidence>
<dbReference type="SUPFAM" id="SSF63380">
    <property type="entry name" value="Riboflavin synthase domain-like"/>
    <property type="match status" value="1"/>
</dbReference>
<dbReference type="Proteomes" id="UP000401081">
    <property type="component" value="Unassembled WGS sequence"/>
</dbReference>
<protein>
    <recommendedName>
        <fullName evidence="13">NAD(P)H-flavin reductase</fullName>
        <ecNumber evidence="18">1.5.1.41</ecNumber>
    </recommendedName>
    <alternativeName>
        <fullName evidence="20">FMN reductase</fullName>
    </alternativeName>
    <alternativeName>
        <fullName evidence="19">Ferrisiderophore reductase C</fullName>
    </alternativeName>
    <alternativeName>
        <fullName evidence="14">NAD(P)H:flavin oxidoreductase</fullName>
    </alternativeName>
    <alternativeName>
        <fullName evidence="21">Riboflavin reductase [NAD(P)H]</fullName>
    </alternativeName>
</protein>
<keyword evidence="9" id="KW-0408">Iron</keyword>
<evidence type="ECO:0000256" key="20">
    <source>
        <dbReference type="ARBA" id="ARBA00077565"/>
    </source>
</evidence>
<comment type="catalytic activity">
    <reaction evidence="15">
        <text>reduced riboflavin + NADP(+) = riboflavin + NADPH + 2 H(+)</text>
        <dbReference type="Rhea" id="RHEA:19377"/>
        <dbReference type="ChEBI" id="CHEBI:15378"/>
        <dbReference type="ChEBI" id="CHEBI:17607"/>
        <dbReference type="ChEBI" id="CHEBI:57783"/>
        <dbReference type="ChEBI" id="CHEBI:57986"/>
        <dbReference type="ChEBI" id="CHEBI:58349"/>
        <dbReference type="EC" id="1.5.1.41"/>
    </reaction>
</comment>
<keyword evidence="3" id="KW-0410">Iron transport</keyword>
<evidence type="ECO:0000256" key="7">
    <source>
        <dbReference type="ARBA" id="ARBA00022857"/>
    </source>
</evidence>
<dbReference type="NCBIfam" id="NF005963">
    <property type="entry name" value="PRK08051.1"/>
    <property type="match status" value="1"/>
</dbReference>
<keyword evidence="7" id="KW-0521">NADP</keyword>
<evidence type="ECO:0000256" key="11">
    <source>
        <dbReference type="ARBA" id="ARBA00023065"/>
    </source>
</evidence>
<dbReference type="Gene3D" id="3.40.50.80">
    <property type="entry name" value="Nucleotide-binding domain of ferredoxin-NADP reductase (FNR) module"/>
    <property type="match status" value="1"/>
</dbReference>
<comment type="catalytic activity">
    <reaction evidence="16">
        <text>reduced riboflavin + NAD(+) = riboflavin + NADH + 2 H(+)</text>
        <dbReference type="Rhea" id="RHEA:31455"/>
        <dbReference type="ChEBI" id="CHEBI:15378"/>
        <dbReference type="ChEBI" id="CHEBI:17607"/>
        <dbReference type="ChEBI" id="CHEBI:57540"/>
        <dbReference type="ChEBI" id="CHEBI:57945"/>
        <dbReference type="ChEBI" id="CHEBI:57986"/>
        <dbReference type="EC" id="1.5.1.41"/>
    </reaction>
</comment>
<dbReference type="InterPro" id="IPR017927">
    <property type="entry name" value="FAD-bd_FR_type"/>
</dbReference>
<dbReference type="PANTHER" id="PTHR43644:SF1">
    <property type="entry name" value="NAD(P)H-FLAVIN REDUCTASE"/>
    <property type="match status" value="1"/>
</dbReference>
<dbReference type="PROSITE" id="PS51384">
    <property type="entry name" value="FAD_FR"/>
    <property type="match status" value="1"/>
</dbReference>
<proteinExistence type="inferred from homology"/>
<evidence type="ECO:0000256" key="15">
    <source>
        <dbReference type="ARBA" id="ARBA00050088"/>
    </source>
</evidence>
<dbReference type="InterPro" id="IPR017938">
    <property type="entry name" value="Riboflavin_synthase-like_b-brl"/>
</dbReference>
<evidence type="ECO:0000256" key="5">
    <source>
        <dbReference type="ARBA" id="ARBA00022643"/>
    </source>
</evidence>
<dbReference type="FunFam" id="3.40.50.80:FF:000016">
    <property type="entry name" value="NAD(P)H-flavin reductase"/>
    <property type="match status" value="1"/>
</dbReference>
<dbReference type="InterPro" id="IPR001433">
    <property type="entry name" value="OxRdtase_FAD/NAD-bd"/>
</dbReference>
<evidence type="ECO:0000256" key="9">
    <source>
        <dbReference type="ARBA" id="ARBA00023004"/>
    </source>
</evidence>
<evidence type="ECO:0000256" key="12">
    <source>
        <dbReference type="ARBA" id="ARBA00038177"/>
    </source>
</evidence>
<keyword evidence="5" id="KW-0288">FMN</keyword>
<dbReference type="EMBL" id="CAADJD010000020">
    <property type="protein sequence ID" value="VFS68729.1"/>
    <property type="molecule type" value="Genomic_DNA"/>
</dbReference>
<dbReference type="PANTHER" id="PTHR43644">
    <property type="entry name" value="NA(+)-TRANSLOCATING NADH-QUINONE REDUCTASE SUBUNIT"/>
    <property type="match status" value="1"/>
</dbReference>
<evidence type="ECO:0000313" key="23">
    <source>
        <dbReference type="EMBL" id="VFS68729.1"/>
    </source>
</evidence>
<evidence type="ECO:0000259" key="22">
    <source>
        <dbReference type="PROSITE" id="PS51384"/>
    </source>
</evidence>
<dbReference type="GO" id="GO:0052875">
    <property type="term" value="F:riboflavin reductase [NAD(P)H] activity"/>
    <property type="evidence" value="ECO:0007669"/>
    <property type="project" value="UniProtKB-EC"/>
</dbReference>
<evidence type="ECO:0000313" key="24">
    <source>
        <dbReference type="Proteomes" id="UP000401081"/>
    </source>
</evidence>
<dbReference type="GO" id="GO:0006826">
    <property type="term" value="P:iron ion transport"/>
    <property type="evidence" value="ECO:0007669"/>
    <property type="project" value="UniProtKB-KW"/>
</dbReference>
<dbReference type="Pfam" id="PF00175">
    <property type="entry name" value="NAD_binding_1"/>
    <property type="match status" value="1"/>
</dbReference>
<evidence type="ECO:0000256" key="18">
    <source>
        <dbReference type="ARBA" id="ARBA00067077"/>
    </source>
</evidence>
<evidence type="ECO:0000256" key="2">
    <source>
        <dbReference type="ARBA" id="ARBA00022448"/>
    </source>
</evidence>
<keyword evidence="8 23" id="KW-0560">Oxidoreductase</keyword>
<dbReference type="Gene3D" id="2.40.30.10">
    <property type="entry name" value="Translation factors"/>
    <property type="match status" value="1"/>
</dbReference>
<comment type="similarity">
    <text evidence="12">Belongs to the Fre/LuxG FAD/NAD(P) flavoprotein oxidoreductase family.</text>
</comment>
<dbReference type="SUPFAM" id="SSF52343">
    <property type="entry name" value="Ferredoxin reductase-like, C-terminal NADP-linked domain"/>
    <property type="match status" value="1"/>
</dbReference>
<feature type="domain" description="FAD-binding FR-type" evidence="22">
    <location>
        <begin position="35"/>
        <end position="133"/>
    </location>
</feature>
<sequence length="267" mass="30250">MINTPPKSLAEREAVNACAASMMMMGEKTRQRERMTTLSCKVTSVDAITDTVYRVRLVPEAAFSFRAGQYLMVVMDERDKRPFSMASTPDEKAFIELHIGASELNLYAMAVMDRILKEREVEVDIPHGEAWLRDEDERPLVLIAGGTGFSYVRSILLTALARNPNRDVAIYWGGREEKHLYDLSELEALSVNHPNLRVEPVVEQPEEGWRGRSGTVLTAVLQDYGTLANHDIYIAGRFEMAKIARDLFCNERQAREDRLFGDAFAFI</sequence>
<evidence type="ECO:0000256" key="4">
    <source>
        <dbReference type="ARBA" id="ARBA00022630"/>
    </source>
</evidence>
<evidence type="ECO:0000256" key="17">
    <source>
        <dbReference type="ARBA" id="ARBA00054770"/>
    </source>
</evidence>
<evidence type="ECO:0000256" key="21">
    <source>
        <dbReference type="ARBA" id="ARBA00083683"/>
    </source>
</evidence>
<dbReference type="EC" id="1.5.1.41" evidence="18"/>
<comment type="subunit">
    <text evidence="1">Monomer.</text>
</comment>
<keyword evidence="4" id="KW-0285">Flavoprotein</keyword>
<dbReference type="InterPro" id="IPR039261">
    <property type="entry name" value="FNR_nucleotide-bd"/>
</dbReference>
<reference evidence="23 24" key="1">
    <citation type="submission" date="2019-03" db="EMBL/GenBank/DDBJ databases">
        <authorList>
            <consortium name="Pathogen Informatics"/>
        </authorList>
    </citation>
    <scope>NUCLEOTIDE SEQUENCE [LARGE SCALE GENOMIC DNA]</scope>
    <source>
        <strain evidence="23 24">NCTC12993</strain>
    </source>
</reference>
<evidence type="ECO:0000256" key="14">
    <source>
        <dbReference type="ARBA" id="ARBA00041312"/>
    </source>
</evidence>
<evidence type="ECO:0000256" key="13">
    <source>
        <dbReference type="ARBA" id="ARBA00039732"/>
    </source>
</evidence>
<name>A0A2X3E4E4_KLUCR</name>
<dbReference type="CDD" id="cd06189">
    <property type="entry name" value="flavin_oxioreductase"/>
    <property type="match status" value="1"/>
</dbReference>
<keyword evidence="24" id="KW-1185">Reference proteome</keyword>